<dbReference type="EMBL" id="BSXT01008923">
    <property type="protein sequence ID" value="GMF68269.1"/>
    <property type="molecule type" value="Genomic_DNA"/>
</dbReference>
<reference evidence="1" key="1">
    <citation type="submission" date="2023-04" db="EMBL/GenBank/DDBJ databases">
        <title>Phytophthora fragariaefolia NBRC 109709.</title>
        <authorList>
            <person name="Ichikawa N."/>
            <person name="Sato H."/>
            <person name="Tonouchi N."/>
        </authorList>
    </citation>
    <scope>NUCLEOTIDE SEQUENCE</scope>
    <source>
        <strain evidence="1">NBRC 109709</strain>
    </source>
</reference>
<accession>A0A9W7DDU2</accession>
<dbReference type="AlphaFoldDB" id="A0A9W7DDU2"/>
<keyword evidence="2" id="KW-1185">Reference proteome</keyword>
<sequence length="84" mass="9160">MATSISRRVKRGKLEKFSGCIDENIPESKNDGSAQLLSDSLISAVIDTPQADALGADDCYDDTPVPKRVSEVKFEKDTPTTETR</sequence>
<protein>
    <submittedName>
        <fullName evidence="1">Unnamed protein product</fullName>
    </submittedName>
</protein>
<organism evidence="1 2">
    <name type="scientific">Phytophthora fragariaefolia</name>
    <dbReference type="NCBI Taxonomy" id="1490495"/>
    <lineage>
        <taxon>Eukaryota</taxon>
        <taxon>Sar</taxon>
        <taxon>Stramenopiles</taxon>
        <taxon>Oomycota</taxon>
        <taxon>Peronosporomycetes</taxon>
        <taxon>Peronosporales</taxon>
        <taxon>Peronosporaceae</taxon>
        <taxon>Phytophthora</taxon>
    </lineage>
</organism>
<evidence type="ECO:0000313" key="1">
    <source>
        <dbReference type="EMBL" id="GMF68269.1"/>
    </source>
</evidence>
<evidence type="ECO:0000313" key="2">
    <source>
        <dbReference type="Proteomes" id="UP001165121"/>
    </source>
</evidence>
<name>A0A9W7DDU2_9STRA</name>
<proteinExistence type="predicted"/>
<dbReference type="Proteomes" id="UP001165121">
    <property type="component" value="Unassembled WGS sequence"/>
</dbReference>
<comment type="caution">
    <text evidence="1">The sequence shown here is derived from an EMBL/GenBank/DDBJ whole genome shotgun (WGS) entry which is preliminary data.</text>
</comment>
<gene>
    <name evidence="1" type="ORF">Pfra01_002843900</name>
</gene>